<sequence length="134" mass="15293">MKTLFLFTCLLLLFEVGESWVWGGSSWFGPTTTSICQNQKLTLHCGHGRVIKIRHANYGRTNYFTCPRGNLHTDDCESSDTKEIVKKRCNGRRKCTLTATNSIFGNPCHGTTKYLEVTFKCIHDDEKRSLKNVK</sequence>
<dbReference type="PROSITE" id="PS50228">
    <property type="entry name" value="SUEL_LECTIN"/>
    <property type="match status" value="1"/>
</dbReference>
<dbReference type="EnsemblMetazoa" id="G12670.3">
    <property type="protein sequence ID" value="G12670.3:cds"/>
    <property type="gene ID" value="G12670"/>
</dbReference>
<dbReference type="AlphaFoldDB" id="A0A8W8I6W7"/>
<dbReference type="GO" id="GO:0030246">
    <property type="term" value="F:carbohydrate binding"/>
    <property type="evidence" value="ECO:0007669"/>
    <property type="project" value="InterPro"/>
</dbReference>
<dbReference type="Gene3D" id="2.60.120.740">
    <property type="match status" value="1"/>
</dbReference>
<accession>A0A8W8I6W7</accession>
<dbReference type="OrthoDB" id="6153234at2759"/>
<dbReference type="FunFam" id="2.60.120.740:FF:000001">
    <property type="entry name" value="Adhesion G protein-coupled receptor L2"/>
    <property type="match status" value="1"/>
</dbReference>
<organism evidence="3 4">
    <name type="scientific">Magallana gigas</name>
    <name type="common">Pacific oyster</name>
    <name type="synonym">Crassostrea gigas</name>
    <dbReference type="NCBI Taxonomy" id="29159"/>
    <lineage>
        <taxon>Eukaryota</taxon>
        <taxon>Metazoa</taxon>
        <taxon>Spiralia</taxon>
        <taxon>Lophotrochozoa</taxon>
        <taxon>Mollusca</taxon>
        <taxon>Bivalvia</taxon>
        <taxon>Autobranchia</taxon>
        <taxon>Pteriomorphia</taxon>
        <taxon>Ostreida</taxon>
        <taxon>Ostreoidea</taxon>
        <taxon>Ostreidae</taxon>
        <taxon>Magallana</taxon>
    </lineage>
</organism>
<feature type="chain" id="PRO_5036462177" description="SUEL-type lectin domain-containing protein" evidence="1">
    <location>
        <begin position="20"/>
        <end position="134"/>
    </location>
</feature>
<feature type="domain" description="SUEL-type lectin" evidence="2">
    <location>
        <begin position="35"/>
        <end position="122"/>
    </location>
</feature>
<evidence type="ECO:0000259" key="2">
    <source>
        <dbReference type="PROSITE" id="PS50228"/>
    </source>
</evidence>
<dbReference type="Proteomes" id="UP000005408">
    <property type="component" value="Unassembled WGS sequence"/>
</dbReference>
<dbReference type="PANTHER" id="PTHR46780">
    <property type="entry name" value="PROTEIN EVA-1"/>
    <property type="match status" value="1"/>
</dbReference>
<reference evidence="3" key="1">
    <citation type="submission" date="2022-08" db="UniProtKB">
        <authorList>
            <consortium name="EnsemblMetazoa"/>
        </authorList>
    </citation>
    <scope>IDENTIFICATION</scope>
    <source>
        <strain evidence="3">05x7-T-G4-1.051#20</strain>
    </source>
</reference>
<evidence type="ECO:0000313" key="4">
    <source>
        <dbReference type="Proteomes" id="UP000005408"/>
    </source>
</evidence>
<protein>
    <recommendedName>
        <fullName evidence="2">SUEL-type lectin domain-containing protein</fullName>
    </recommendedName>
</protein>
<evidence type="ECO:0000313" key="3">
    <source>
        <dbReference type="EnsemblMetazoa" id="G12670.3:cds"/>
    </source>
</evidence>
<keyword evidence="1" id="KW-0732">Signal</keyword>
<dbReference type="CDD" id="cd22827">
    <property type="entry name" value="Gal_Rha_Lectin_SUL-I-like"/>
    <property type="match status" value="1"/>
</dbReference>
<dbReference type="Pfam" id="PF02140">
    <property type="entry name" value="SUEL_Lectin"/>
    <property type="match status" value="1"/>
</dbReference>
<dbReference type="OMA" id="VEYYCHA"/>
<proteinExistence type="predicted"/>
<dbReference type="InterPro" id="IPR043159">
    <property type="entry name" value="Lectin_gal-bd_sf"/>
</dbReference>
<dbReference type="InterPro" id="IPR000922">
    <property type="entry name" value="Lectin_gal-bd_dom"/>
</dbReference>
<name>A0A8W8I6W7_MAGGI</name>
<feature type="signal peptide" evidence="1">
    <location>
        <begin position="1"/>
        <end position="19"/>
    </location>
</feature>
<keyword evidence="4" id="KW-1185">Reference proteome</keyword>
<evidence type="ECO:0000256" key="1">
    <source>
        <dbReference type="SAM" id="SignalP"/>
    </source>
</evidence>